<dbReference type="PROSITE" id="PS51808">
    <property type="entry name" value="CHCH"/>
    <property type="match status" value="1"/>
</dbReference>
<dbReference type="EMBL" id="MN740275">
    <property type="protein sequence ID" value="QHT97367.1"/>
    <property type="molecule type" value="Genomic_DNA"/>
</dbReference>
<name>A0A6C0J087_9ZZZZ</name>
<protein>
    <recommendedName>
        <fullName evidence="2">CHCH domain-containing protein</fullName>
    </recommendedName>
</protein>
<dbReference type="AlphaFoldDB" id="A0A6C0J087"/>
<reference evidence="1" key="1">
    <citation type="journal article" date="2020" name="Nature">
        <title>Giant virus diversity and host interactions through global metagenomics.</title>
        <authorList>
            <person name="Schulz F."/>
            <person name="Roux S."/>
            <person name="Paez-Espino D."/>
            <person name="Jungbluth S."/>
            <person name="Walsh D.A."/>
            <person name="Denef V.J."/>
            <person name="McMahon K.D."/>
            <person name="Konstantinidis K.T."/>
            <person name="Eloe-Fadrosh E.A."/>
            <person name="Kyrpides N.C."/>
            <person name="Woyke T."/>
        </authorList>
    </citation>
    <scope>NUCLEOTIDE SEQUENCE</scope>
    <source>
        <strain evidence="1">GVMAG-M-3300025138-11</strain>
    </source>
</reference>
<proteinExistence type="predicted"/>
<evidence type="ECO:0008006" key="2">
    <source>
        <dbReference type="Google" id="ProtNLM"/>
    </source>
</evidence>
<sequence length="38" mass="4757">MCLKLKHLFIQCIENNDDHDKCRKLFYKFIDCMEDNYK</sequence>
<organism evidence="1">
    <name type="scientific">viral metagenome</name>
    <dbReference type="NCBI Taxonomy" id="1070528"/>
    <lineage>
        <taxon>unclassified sequences</taxon>
        <taxon>metagenomes</taxon>
        <taxon>organismal metagenomes</taxon>
    </lineage>
</organism>
<accession>A0A6C0J087</accession>
<evidence type="ECO:0000313" key="1">
    <source>
        <dbReference type="EMBL" id="QHT97367.1"/>
    </source>
</evidence>